<dbReference type="InterPro" id="IPR050059">
    <property type="entry name" value="ATP_synthase_B_chain"/>
</dbReference>
<protein>
    <recommendedName>
        <fullName evidence="14">ATP synthase subunit b</fullName>
    </recommendedName>
    <alternativeName>
        <fullName evidence="14">ATP synthase F(0) sector subunit b</fullName>
    </alternativeName>
    <alternativeName>
        <fullName evidence="14">ATPase subunit I</fullName>
    </alternativeName>
    <alternativeName>
        <fullName evidence="14">F-type ATPase subunit b</fullName>
        <shortName evidence="14">F-ATPase subunit b</shortName>
    </alternativeName>
</protein>
<evidence type="ECO:0000256" key="15">
    <source>
        <dbReference type="RuleBase" id="RU003848"/>
    </source>
</evidence>
<dbReference type="NCBIfam" id="NF004412">
    <property type="entry name" value="PRK05759.1-3"/>
    <property type="match status" value="1"/>
</dbReference>
<accession>A0A075UV98</accession>
<evidence type="ECO:0000256" key="2">
    <source>
        <dbReference type="ARBA" id="ARBA00005513"/>
    </source>
</evidence>
<keyword evidence="10 14" id="KW-0472">Membrane</keyword>
<dbReference type="CDD" id="cd06503">
    <property type="entry name" value="ATP-synt_Fo_b"/>
    <property type="match status" value="1"/>
</dbReference>
<keyword evidence="18" id="KW-1185">Reference proteome</keyword>
<dbReference type="Pfam" id="PF00430">
    <property type="entry name" value="ATP-synt_B"/>
    <property type="match status" value="1"/>
</dbReference>
<evidence type="ECO:0000256" key="6">
    <source>
        <dbReference type="ARBA" id="ARBA00022692"/>
    </source>
</evidence>
<dbReference type="eggNOG" id="COG0711">
    <property type="taxonomic scope" value="Bacteria"/>
</dbReference>
<dbReference type="InterPro" id="IPR002146">
    <property type="entry name" value="ATP_synth_b/b'su_bac/chlpt"/>
</dbReference>
<keyword evidence="3 14" id="KW-0813">Transport</keyword>
<proteinExistence type="inferred from homology"/>
<dbReference type="GO" id="GO:0005886">
    <property type="term" value="C:plasma membrane"/>
    <property type="evidence" value="ECO:0007669"/>
    <property type="project" value="UniProtKB-SubCell"/>
</dbReference>
<dbReference type="STRING" id="208439.AJAP_06135"/>
<dbReference type="SUPFAM" id="SSF81573">
    <property type="entry name" value="F1F0 ATP synthase subunit B, membrane domain"/>
    <property type="match status" value="1"/>
</dbReference>
<evidence type="ECO:0000256" key="9">
    <source>
        <dbReference type="ARBA" id="ARBA00023065"/>
    </source>
</evidence>
<evidence type="ECO:0000256" key="12">
    <source>
        <dbReference type="ARBA" id="ARBA00025198"/>
    </source>
</evidence>
<keyword evidence="8 14" id="KW-1133">Transmembrane helix</keyword>
<evidence type="ECO:0000256" key="13">
    <source>
        <dbReference type="ARBA" id="ARBA00025830"/>
    </source>
</evidence>
<dbReference type="NCBIfam" id="TIGR01144">
    <property type="entry name" value="ATP_synt_b"/>
    <property type="match status" value="1"/>
</dbReference>
<dbReference type="HAMAP" id="MF_01398">
    <property type="entry name" value="ATP_synth_b_bprime"/>
    <property type="match status" value="1"/>
</dbReference>
<evidence type="ECO:0000256" key="3">
    <source>
        <dbReference type="ARBA" id="ARBA00022448"/>
    </source>
</evidence>
<evidence type="ECO:0000256" key="10">
    <source>
        <dbReference type="ARBA" id="ARBA00023136"/>
    </source>
</evidence>
<evidence type="ECO:0000256" key="11">
    <source>
        <dbReference type="ARBA" id="ARBA00023310"/>
    </source>
</evidence>
<dbReference type="GO" id="GO:0045259">
    <property type="term" value="C:proton-transporting ATP synthase complex"/>
    <property type="evidence" value="ECO:0007669"/>
    <property type="project" value="UniProtKB-KW"/>
</dbReference>
<keyword evidence="5 14" id="KW-0138">CF(0)</keyword>
<gene>
    <name evidence="14" type="primary">atpF</name>
    <name evidence="17" type="ORF">AJAP_06135</name>
</gene>
<evidence type="ECO:0000256" key="7">
    <source>
        <dbReference type="ARBA" id="ARBA00022781"/>
    </source>
</evidence>
<comment type="subunit">
    <text evidence="13 14">F-type ATPases have 2 components, F(1) - the catalytic core - and F(0) - the membrane proton channel. F(1) has five subunits: alpha(3), beta(3), gamma(1), delta(1), epsilon(1). F(0) has three main subunits: a(1), b(2) and c(10-14). The alpha and beta chains form an alternating ring which encloses part of the gamma chain. F(1) is attached to F(0) by a central stalk formed by the gamma and epsilon chains, while a peripheral stalk is formed by the delta and b chains.</text>
</comment>
<dbReference type="KEGG" id="aja:AJAP_06135"/>
<evidence type="ECO:0000313" key="17">
    <source>
        <dbReference type="EMBL" id="AIG74145.1"/>
    </source>
</evidence>
<dbReference type="Gene3D" id="1.20.5.620">
    <property type="entry name" value="F1F0 ATP synthase subunit B, membrane domain"/>
    <property type="match status" value="1"/>
</dbReference>
<evidence type="ECO:0000256" key="16">
    <source>
        <dbReference type="SAM" id="Coils"/>
    </source>
</evidence>
<dbReference type="PANTHER" id="PTHR33445:SF1">
    <property type="entry name" value="ATP SYNTHASE SUBUNIT B"/>
    <property type="match status" value="1"/>
</dbReference>
<evidence type="ECO:0000256" key="4">
    <source>
        <dbReference type="ARBA" id="ARBA00022475"/>
    </source>
</evidence>
<evidence type="ECO:0000313" key="18">
    <source>
        <dbReference type="Proteomes" id="UP000028492"/>
    </source>
</evidence>
<evidence type="ECO:0000256" key="5">
    <source>
        <dbReference type="ARBA" id="ARBA00022547"/>
    </source>
</evidence>
<dbReference type="EMBL" id="CP008953">
    <property type="protein sequence ID" value="AIG74145.1"/>
    <property type="molecule type" value="Genomic_DNA"/>
</dbReference>
<dbReference type="PANTHER" id="PTHR33445">
    <property type="entry name" value="ATP SYNTHASE SUBUNIT B', CHLOROPLASTIC"/>
    <property type="match status" value="1"/>
</dbReference>
<dbReference type="GO" id="GO:0046933">
    <property type="term" value="F:proton-transporting ATP synthase activity, rotational mechanism"/>
    <property type="evidence" value="ECO:0007669"/>
    <property type="project" value="UniProtKB-UniRule"/>
</dbReference>
<dbReference type="AlphaFoldDB" id="A0A075UV98"/>
<keyword evidence="9 14" id="KW-0406">Ion transport</keyword>
<feature type="transmembrane region" description="Helical" evidence="14">
    <location>
        <begin position="20"/>
        <end position="38"/>
    </location>
</feature>
<keyword evidence="4 14" id="KW-1003">Cell membrane</keyword>
<evidence type="ECO:0000256" key="1">
    <source>
        <dbReference type="ARBA" id="ARBA00004162"/>
    </source>
</evidence>
<keyword evidence="7 14" id="KW-0375">Hydrogen ion transport</keyword>
<comment type="function">
    <text evidence="14">Component of the F(0) channel, it forms part of the peripheral stalk, linking F(1) to F(0).</text>
</comment>
<keyword evidence="6 14" id="KW-0812">Transmembrane</keyword>
<evidence type="ECO:0000256" key="8">
    <source>
        <dbReference type="ARBA" id="ARBA00022989"/>
    </source>
</evidence>
<dbReference type="InterPro" id="IPR005864">
    <property type="entry name" value="ATP_synth_F0_bsu_bac"/>
</dbReference>
<dbReference type="Proteomes" id="UP000028492">
    <property type="component" value="Chromosome"/>
</dbReference>
<keyword evidence="11 14" id="KW-0066">ATP synthesis</keyword>
<dbReference type="RefSeq" id="WP_038508926.1">
    <property type="nucleotide sequence ID" value="NZ_CP008953.1"/>
</dbReference>
<comment type="function">
    <text evidence="12 14">F(1)F(0) ATP synthase produces ATP from ADP in the presence of a proton or sodium gradient. F-type ATPases consist of two structural domains, F(1) containing the extramembraneous catalytic core and F(0) containing the membrane proton channel, linked together by a central stalk and a peripheral stalk. During catalysis, ATP synthesis in the catalytic domain of F(1) is coupled via a rotary mechanism of the central stalk subunits to proton translocation.</text>
</comment>
<dbReference type="GO" id="GO:0046961">
    <property type="term" value="F:proton-transporting ATPase activity, rotational mechanism"/>
    <property type="evidence" value="ECO:0007669"/>
    <property type="project" value="TreeGrafter"/>
</dbReference>
<comment type="similarity">
    <text evidence="2 14 15">Belongs to the ATPase B chain family.</text>
</comment>
<keyword evidence="16" id="KW-0175">Coiled coil</keyword>
<feature type="coiled-coil region" evidence="16">
    <location>
        <begin position="61"/>
        <end position="117"/>
    </location>
</feature>
<evidence type="ECO:0000256" key="14">
    <source>
        <dbReference type="HAMAP-Rule" id="MF_01398"/>
    </source>
</evidence>
<dbReference type="HOGENOM" id="CLU_079215_5_1_11"/>
<reference evidence="17 18" key="1">
    <citation type="journal article" date="2014" name="J. Biotechnol.">
        <title>Complete genome sequence of the actinobacterium Amycolatopsis japonica MG417-CF17(T) (=DSM 44213T) producing (S,S)-N,N'-ethylenediaminedisuccinic acid.</title>
        <authorList>
            <person name="Stegmann E."/>
            <person name="Albersmeier A."/>
            <person name="Spohn M."/>
            <person name="Gert H."/>
            <person name="Weber T."/>
            <person name="Wohlleben W."/>
            <person name="Kalinowski J."/>
            <person name="Ruckert C."/>
        </authorList>
    </citation>
    <scope>NUCLEOTIDE SEQUENCE [LARGE SCALE GENOMIC DNA]</scope>
    <source>
        <strain evidence="18">MG417-CF17 (DSM 44213)</strain>
    </source>
</reference>
<name>A0A075UV98_9PSEU</name>
<dbReference type="InterPro" id="IPR028987">
    <property type="entry name" value="ATP_synth_B-like_membr_sf"/>
</dbReference>
<comment type="subcellular location">
    <subcellularLocation>
        <location evidence="1 14">Cell membrane</location>
        <topology evidence="1 14">Single-pass membrane protein</topology>
    </subcellularLocation>
</comment>
<sequence>MLKTELVLAAEEVPNPIVPHVPELILGFIAFLLLLFVLKKYVVPRFEATYEERTKLIEGGIERAEKAQAEAEENLAQYKAQLAEARAEAAKIRDDARLEAEQIKAELRAEAEAESQRIVAQGQAQLQAQKAQIIAELRAELGRNSVELASRIVGESLADDARRHGTVDRFLAELETAGANGAGLGAGK</sequence>
<organism evidence="17 18">
    <name type="scientific">Amycolatopsis japonica</name>
    <dbReference type="NCBI Taxonomy" id="208439"/>
    <lineage>
        <taxon>Bacteria</taxon>
        <taxon>Bacillati</taxon>
        <taxon>Actinomycetota</taxon>
        <taxon>Actinomycetes</taxon>
        <taxon>Pseudonocardiales</taxon>
        <taxon>Pseudonocardiaceae</taxon>
        <taxon>Amycolatopsis</taxon>
        <taxon>Amycolatopsis japonica group</taxon>
    </lineage>
</organism>